<keyword evidence="4 6" id="KW-0378">Hydrolase</keyword>
<gene>
    <name evidence="7" type="ORF">H9981_08275</name>
</gene>
<dbReference type="EC" id="3.4.21.-" evidence="6"/>
<keyword evidence="3" id="KW-0732">Signal</keyword>
<dbReference type="Gene3D" id="2.40.10.10">
    <property type="entry name" value="Trypsin-like serine proteases"/>
    <property type="match status" value="1"/>
</dbReference>
<evidence type="ECO:0000256" key="3">
    <source>
        <dbReference type="ARBA" id="ARBA00022729"/>
    </source>
</evidence>
<evidence type="ECO:0000313" key="8">
    <source>
        <dbReference type="Proteomes" id="UP000824243"/>
    </source>
</evidence>
<dbReference type="InterPro" id="IPR009003">
    <property type="entry name" value="Peptidase_S1_PA"/>
</dbReference>
<dbReference type="SUPFAM" id="SSF50494">
    <property type="entry name" value="Trypsin-like serine proteases"/>
    <property type="match status" value="1"/>
</dbReference>
<dbReference type="Proteomes" id="UP000824243">
    <property type="component" value="Unassembled WGS sequence"/>
</dbReference>
<reference evidence="7" key="1">
    <citation type="journal article" date="2021" name="PeerJ">
        <title>Extensive microbial diversity within the chicken gut microbiome revealed by metagenomics and culture.</title>
        <authorList>
            <person name="Gilroy R."/>
            <person name="Ravi A."/>
            <person name="Getino M."/>
            <person name="Pursley I."/>
            <person name="Horton D.L."/>
            <person name="Alikhan N.F."/>
            <person name="Baker D."/>
            <person name="Gharbi K."/>
            <person name="Hall N."/>
            <person name="Watson M."/>
            <person name="Adriaenssens E.M."/>
            <person name="Foster-Nyarko E."/>
            <person name="Jarju S."/>
            <person name="Secka A."/>
            <person name="Antonio M."/>
            <person name="Oren A."/>
            <person name="Chaudhuri R.R."/>
            <person name="La Ragione R."/>
            <person name="Hildebrand F."/>
            <person name="Pallen M.J."/>
        </authorList>
    </citation>
    <scope>NUCLEOTIDE SEQUENCE</scope>
    <source>
        <strain evidence="7">ChiSjej5B23-15282</strain>
    </source>
</reference>
<sequence>MPGEYIDGGCKTEDDWGFFEVGTTIGNTYGYLGWTTDSQLNDYVNIPGYPSDKPAYEMWAATGQISYIKEKTMTYTIDTAPGNSGGPVLYLYGKYQNCVAAIHCAGGQSAINHGKKVDATLANVFYNLRFD</sequence>
<evidence type="ECO:0000256" key="6">
    <source>
        <dbReference type="RuleBase" id="RU004296"/>
    </source>
</evidence>
<evidence type="ECO:0000313" key="7">
    <source>
        <dbReference type="EMBL" id="HIX48987.1"/>
    </source>
</evidence>
<name>A0A9D1VYD2_9FIRM</name>
<comment type="caution">
    <text evidence="7">The sequence shown here is derived from an EMBL/GenBank/DDBJ whole genome shotgun (WGS) entry which is preliminary data.</text>
</comment>
<comment type="similarity">
    <text evidence="1 6">Belongs to the peptidase S1B family.</text>
</comment>
<dbReference type="InterPro" id="IPR043504">
    <property type="entry name" value="Peptidase_S1_PA_chymotrypsin"/>
</dbReference>
<dbReference type="InterPro" id="IPR008256">
    <property type="entry name" value="Peptidase_S1B"/>
</dbReference>
<dbReference type="EMBL" id="DXFA01000143">
    <property type="protein sequence ID" value="HIX48987.1"/>
    <property type="molecule type" value="Genomic_DNA"/>
</dbReference>
<reference evidence="7" key="2">
    <citation type="submission" date="2021-04" db="EMBL/GenBank/DDBJ databases">
        <authorList>
            <person name="Gilroy R."/>
        </authorList>
    </citation>
    <scope>NUCLEOTIDE SEQUENCE</scope>
    <source>
        <strain evidence="7">ChiSjej5B23-15282</strain>
    </source>
</reference>
<evidence type="ECO:0000256" key="4">
    <source>
        <dbReference type="ARBA" id="ARBA00022801"/>
    </source>
</evidence>
<dbReference type="GO" id="GO:0008236">
    <property type="term" value="F:serine-type peptidase activity"/>
    <property type="evidence" value="ECO:0007669"/>
    <property type="project" value="UniProtKB-KW"/>
</dbReference>
<keyword evidence="2 6" id="KW-0645">Protease</keyword>
<organism evidence="7 8">
    <name type="scientific">Candidatus Mediterraneibacter caccavium</name>
    <dbReference type="NCBI Taxonomy" id="2838661"/>
    <lineage>
        <taxon>Bacteria</taxon>
        <taxon>Bacillati</taxon>
        <taxon>Bacillota</taxon>
        <taxon>Clostridia</taxon>
        <taxon>Lachnospirales</taxon>
        <taxon>Lachnospiraceae</taxon>
        <taxon>Mediterraneibacter</taxon>
    </lineage>
</organism>
<evidence type="ECO:0000256" key="1">
    <source>
        <dbReference type="ARBA" id="ARBA00008764"/>
    </source>
</evidence>
<protein>
    <recommendedName>
        <fullName evidence="6">Serine protease</fullName>
        <ecNumber evidence="6">3.4.21.-</ecNumber>
    </recommendedName>
</protein>
<proteinExistence type="inferred from homology"/>
<dbReference type="GO" id="GO:0006508">
    <property type="term" value="P:proteolysis"/>
    <property type="evidence" value="ECO:0007669"/>
    <property type="project" value="UniProtKB-KW"/>
</dbReference>
<accession>A0A9D1VYD2</accession>
<keyword evidence="5 6" id="KW-0720">Serine protease</keyword>
<evidence type="ECO:0000256" key="5">
    <source>
        <dbReference type="ARBA" id="ARBA00022825"/>
    </source>
</evidence>
<evidence type="ECO:0000256" key="2">
    <source>
        <dbReference type="ARBA" id="ARBA00022670"/>
    </source>
</evidence>
<dbReference type="PRINTS" id="PR00839">
    <property type="entry name" value="V8PROTEASE"/>
</dbReference>
<dbReference type="AlphaFoldDB" id="A0A9D1VYD2"/>